<feature type="compositionally biased region" description="Basic and acidic residues" evidence="1">
    <location>
        <begin position="158"/>
        <end position="180"/>
    </location>
</feature>
<evidence type="ECO:0000313" key="3">
    <source>
        <dbReference type="Proteomes" id="UP000078540"/>
    </source>
</evidence>
<dbReference type="EMBL" id="KQ976401">
    <property type="protein sequence ID" value="KYM92327.1"/>
    <property type="molecule type" value="Genomic_DNA"/>
</dbReference>
<accession>A0A195BUR8</accession>
<gene>
    <name evidence="2" type="ORF">ALC53_00782</name>
</gene>
<evidence type="ECO:0000313" key="2">
    <source>
        <dbReference type="EMBL" id="KYM92327.1"/>
    </source>
</evidence>
<name>A0A195BUR8_9HYME</name>
<organism evidence="2 3">
    <name type="scientific">Atta colombica</name>
    <dbReference type="NCBI Taxonomy" id="520822"/>
    <lineage>
        <taxon>Eukaryota</taxon>
        <taxon>Metazoa</taxon>
        <taxon>Ecdysozoa</taxon>
        <taxon>Arthropoda</taxon>
        <taxon>Hexapoda</taxon>
        <taxon>Insecta</taxon>
        <taxon>Pterygota</taxon>
        <taxon>Neoptera</taxon>
        <taxon>Endopterygota</taxon>
        <taxon>Hymenoptera</taxon>
        <taxon>Apocrita</taxon>
        <taxon>Aculeata</taxon>
        <taxon>Formicoidea</taxon>
        <taxon>Formicidae</taxon>
        <taxon>Myrmicinae</taxon>
        <taxon>Atta</taxon>
    </lineage>
</organism>
<proteinExistence type="predicted"/>
<dbReference type="Proteomes" id="UP000078540">
    <property type="component" value="Unassembled WGS sequence"/>
</dbReference>
<feature type="region of interest" description="Disordered" evidence="1">
    <location>
        <begin position="158"/>
        <end position="202"/>
    </location>
</feature>
<sequence length="277" mass="31360">MRKFFFSFFKVFIFLWQFPLLAVLGARFIFLVDCTSASLGSFPQNRYIDTIVHEVMKWQHGVSRGRERGGYRFMVFVYARGLKEVRENLFVAEGFATKEGEPRRMPKSARGDEQEKRCVRSHFFLPPDNKRVMPAPPADWSTRANGVVRLAEAADDSVWRGRTREKERERRRERERERELQVMGSTFQARGGGTERANNPRGRHVYASSEKVATPLAEVAFSFDSLPPLSRSAASDGDAIGQVSTGAAPIGRGYDHDGRVRAESAPLRGERTIAAIK</sequence>
<evidence type="ECO:0000256" key="1">
    <source>
        <dbReference type="SAM" id="MobiDB-lite"/>
    </source>
</evidence>
<feature type="region of interest" description="Disordered" evidence="1">
    <location>
        <begin position="231"/>
        <end position="277"/>
    </location>
</feature>
<protein>
    <submittedName>
        <fullName evidence="2">Uncharacterized protein</fullName>
    </submittedName>
</protein>
<feature type="compositionally biased region" description="Basic and acidic residues" evidence="1">
    <location>
        <begin position="253"/>
        <end position="262"/>
    </location>
</feature>
<dbReference type="AlphaFoldDB" id="A0A195BUR8"/>
<keyword evidence="3" id="KW-1185">Reference proteome</keyword>
<reference evidence="2 3" key="1">
    <citation type="submission" date="2015-09" db="EMBL/GenBank/DDBJ databases">
        <title>Atta colombica WGS genome.</title>
        <authorList>
            <person name="Nygaard S."/>
            <person name="Hu H."/>
            <person name="Boomsma J."/>
            <person name="Zhang G."/>
        </authorList>
    </citation>
    <scope>NUCLEOTIDE SEQUENCE [LARGE SCALE GENOMIC DNA]</scope>
    <source>
        <strain evidence="2">Treedump-2</strain>
        <tissue evidence="2">Whole body</tissue>
    </source>
</reference>